<dbReference type="AlphaFoldDB" id="A0A0J7KKE3"/>
<evidence type="ECO:0000313" key="4">
    <source>
        <dbReference type="Proteomes" id="UP000036403"/>
    </source>
</evidence>
<evidence type="ECO:0000256" key="1">
    <source>
        <dbReference type="SAM" id="MobiDB-lite"/>
    </source>
</evidence>
<accession>A0A0J7KKE3</accession>
<comment type="caution">
    <text evidence="3">The sequence shown here is derived from an EMBL/GenBank/DDBJ whole genome shotgun (WGS) entry which is preliminary data.</text>
</comment>
<reference evidence="3 4" key="1">
    <citation type="submission" date="2015-04" db="EMBL/GenBank/DDBJ databases">
        <title>Lasius niger genome sequencing.</title>
        <authorList>
            <person name="Konorov E.A."/>
            <person name="Nikitin M.A."/>
            <person name="Kirill M.V."/>
            <person name="Chang P."/>
        </authorList>
    </citation>
    <scope>NUCLEOTIDE SEQUENCE [LARGE SCALE GENOMIC DNA]</scope>
    <source>
        <tissue evidence="3">Whole</tissue>
    </source>
</reference>
<dbReference type="OrthoDB" id="8964326at2759"/>
<sequence>MKSDPSTESWSSVPGKGSSSCLEASMPRKFRDEAQRAGIASLNWAMCALCLASLTVSGMLFYRELGLESRIASLEARCLRVDESSSPVDVLVQRLKSEVQEQLRQTQRFAPAEVFRPKREVSDARCNCPAGKSSSCLESRLPTTCASCPR</sequence>
<feature type="compositionally biased region" description="Low complexity" evidence="1">
    <location>
        <begin position="9"/>
        <end position="20"/>
    </location>
</feature>
<dbReference type="Proteomes" id="UP000036403">
    <property type="component" value="Unassembled WGS sequence"/>
</dbReference>
<keyword evidence="3" id="KW-0176">Collagen</keyword>
<dbReference type="GO" id="GO:0005581">
    <property type="term" value="C:collagen trimer"/>
    <property type="evidence" value="ECO:0007669"/>
    <property type="project" value="UniProtKB-KW"/>
</dbReference>
<keyword evidence="2" id="KW-0812">Transmembrane</keyword>
<dbReference type="PaxDb" id="67767-A0A0J7KKE3"/>
<keyword evidence="2" id="KW-0472">Membrane</keyword>
<evidence type="ECO:0000313" key="3">
    <source>
        <dbReference type="EMBL" id="KMQ90691.1"/>
    </source>
</evidence>
<keyword evidence="2" id="KW-1133">Transmembrane helix</keyword>
<feature type="transmembrane region" description="Helical" evidence="2">
    <location>
        <begin position="42"/>
        <end position="62"/>
    </location>
</feature>
<dbReference type="EMBL" id="LBMM01006328">
    <property type="protein sequence ID" value="KMQ90691.1"/>
    <property type="molecule type" value="Genomic_DNA"/>
</dbReference>
<feature type="region of interest" description="Disordered" evidence="1">
    <location>
        <begin position="1"/>
        <end position="23"/>
    </location>
</feature>
<organism evidence="3 4">
    <name type="scientific">Lasius niger</name>
    <name type="common">Black garden ant</name>
    <dbReference type="NCBI Taxonomy" id="67767"/>
    <lineage>
        <taxon>Eukaryota</taxon>
        <taxon>Metazoa</taxon>
        <taxon>Ecdysozoa</taxon>
        <taxon>Arthropoda</taxon>
        <taxon>Hexapoda</taxon>
        <taxon>Insecta</taxon>
        <taxon>Pterygota</taxon>
        <taxon>Neoptera</taxon>
        <taxon>Endopterygota</taxon>
        <taxon>Hymenoptera</taxon>
        <taxon>Apocrita</taxon>
        <taxon>Aculeata</taxon>
        <taxon>Formicoidea</taxon>
        <taxon>Formicidae</taxon>
        <taxon>Formicinae</taxon>
        <taxon>Lasius</taxon>
        <taxon>Lasius</taxon>
    </lineage>
</organism>
<gene>
    <name evidence="3" type="ORF">RF55_9523</name>
</gene>
<name>A0A0J7KKE3_LASNI</name>
<protein>
    <submittedName>
        <fullName evidence="3">Collagen alpha-1 chain-like protein</fullName>
    </submittedName>
</protein>
<proteinExistence type="predicted"/>
<keyword evidence="4" id="KW-1185">Reference proteome</keyword>
<evidence type="ECO:0000256" key="2">
    <source>
        <dbReference type="SAM" id="Phobius"/>
    </source>
</evidence>